<dbReference type="HOGENOM" id="CLU_197055_0_0_1"/>
<feature type="signal peptide" evidence="1">
    <location>
        <begin position="1"/>
        <end position="32"/>
    </location>
</feature>
<reference evidence="2" key="2">
    <citation type="submission" date="2018-05" db="EMBL/GenBank/DDBJ databases">
        <title>OmerRS3 (Oryza meridionalis Reference Sequence Version 3).</title>
        <authorList>
            <person name="Zhang J."/>
            <person name="Kudrna D."/>
            <person name="Lee S."/>
            <person name="Talag J."/>
            <person name="Welchert J."/>
            <person name="Wing R.A."/>
        </authorList>
    </citation>
    <scope>NUCLEOTIDE SEQUENCE [LARGE SCALE GENOMIC DNA]</scope>
    <source>
        <strain evidence="2">cv. OR44</strain>
    </source>
</reference>
<proteinExistence type="predicted"/>
<evidence type="ECO:0000256" key="1">
    <source>
        <dbReference type="SAM" id="SignalP"/>
    </source>
</evidence>
<reference evidence="2" key="1">
    <citation type="submission" date="2015-04" db="UniProtKB">
        <authorList>
            <consortium name="EnsemblPlants"/>
        </authorList>
    </citation>
    <scope>IDENTIFICATION</scope>
</reference>
<dbReference type="AlphaFoldDB" id="A0A0E0EXX7"/>
<dbReference type="Proteomes" id="UP000008021">
    <property type="component" value="Chromosome 10"/>
</dbReference>
<evidence type="ECO:0000313" key="3">
    <source>
        <dbReference type="Proteomes" id="UP000008021"/>
    </source>
</evidence>
<protein>
    <submittedName>
        <fullName evidence="2">Uncharacterized protein</fullName>
    </submittedName>
</protein>
<sequence>MASLATSGRALAIMLLMLIIAAMMIINSPVEAVRGIGVKDPKSVCRYFPPNGCSPPSVG</sequence>
<organism evidence="2">
    <name type="scientific">Oryza meridionalis</name>
    <dbReference type="NCBI Taxonomy" id="40149"/>
    <lineage>
        <taxon>Eukaryota</taxon>
        <taxon>Viridiplantae</taxon>
        <taxon>Streptophyta</taxon>
        <taxon>Embryophyta</taxon>
        <taxon>Tracheophyta</taxon>
        <taxon>Spermatophyta</taxon>
        <taxon>Magnoliopsida</taxon>
        <taxon>Liliopsida</taxon>
        <taxon>Poales</taxon>
        <taxon>Poaceae</taxon>
        <taxon>BOP clade</taxon>
        <taxon>Oryzoideae</taxon>
        <taxon>Oryzeae</taxon>
        <taxon>Oryzinae</taxon>
        <taxon>Oryza</taxon>
    </lineage>
</organism>
<accession>A0A0E0EXX7</accession>
<dbReference type="Gramene" id="OMERI10G07490.1">
    <property type="protein sequence ID" value="OMERI10G07490.1"/>
    <property type="gene ID" value="OMERI10G07490"/>
</dbReference>
<name>A0A0E0EXX7_9ORYZ</name>
<dbReference type="EnsemblPlants" id="OMERI10G07490.1">
    <property type="protein sequence ID" value="OMERI10G07490.1"/>
    <property type="gene ID" value="OMERI10G07490"/>
</dbReference>
<feature type="chain" id="PRO_5002358445" evidence="1">
    <location>
        <begin position="33"/>
        <end position="59"/>
    </location>
</feature>
<keyword evidence="3" id="KW-1185">Reference proteome</keyword>
<evidence type="ECO:0000313" key="2">
    <source>
        <dbReference type="EnsemblPlants" id="OMERI10G07490.1"/>
    </source>
</evidence>
<keyword evidence="1" id="KW-0732">Signal</keyword>